<dbReference type="RefSeq" id="WP_109718900.1">
    <property type="nucleotide sequence ID" value="NZ_QEQK01000002.1"/>
</dbReference>
<evidence type="ECO:0000313" key="2">
    <source>
        <dbReference type="Proteomes" id="UP000251800"/>
    </source>
</evidence>
<sequence>MPTVPKPTDRLVVFAHGMESGPWGTKIQALAEVARQHHFAVESPDYRHTQDPQARVDQLRALAPRAQQLVLCGSSMGGYVSAHACEALQPNGLFLLAPALYYPGFDEEPSGIPRHSAVVHGWQDDIIPPASAIRFAQTHQAELHLVQDSHRLIDALPLIEQLFDRFLTRLVAGTDAVSP</sequence>
<keyword evidence="2" id="KW-1185">Reference proteome</keyword>
<keyword evidence="1" id="KW-0378">Hydrolase</keyword>
<accession>A0A363UPS5</accession>
<dbReference type="EMBL" id="QEQK01000002">
    <property type="protein sequence ID" value="PWN57397.1"/>
    <property type="molecule type" value="Genomic_DNA"/>
</dbReference>
<dbReference type="Gene3D" id="3.40.50.1820">
    <property type="entry name" value="alpha/beta hydrolase"/>
    <property type="match status" value="1"/>
</dbReference>
<dbReference type="Proteomes" id="UP000251800">
    <property type="component" value="Unassembled WGS sequence"/>
</dbReference>
<organism evidence="1 2">
    <name type="scientific">Abyssibacter profundi</name>
    <dbReference type="NCBI Taxonomy" id="2182787"/>
    <lineage>
        <taxon>Bacteria</taxon>
        <taxon>Pseudomonadati</taxon>
        <taxon>Pseudomonadota</taxon>
        <taxon>Gammaproteobacteria</taxon>
        <taxon>Chromatiales</taxon>
        <taxon>Oceanococcaceae</taxon>
        <taxon>Abyssibacter</taxon>
    </lineage>
</organism>
<comment type="caution">
    <text evidence="1">The sequence shown here is derived from an EMBL/GenBank/DDBJ whole genome shotgun (WGS) entry which is preliminary data.</text>
</comment>
<dbReference type="GO" id="GO:0016787">
    <property type="term" value="F:hydrolase activity"/>
    <property type="evidence" value="ECO:0007669"/>
    <property type="project" value="UniProtKB-KW"/>
</dbReference>
<dbReference type="InterPro" id="IPR029058">
    <property type="entry name" value="AB_hydrolase_fold"/>
</dbReference>
<dbReference type="AlphaFoldDB" id="A0A363UPS5"/>
<evidence type="ECO:0000313" key="1">
    <source>
        <dbReference type="EMBL" id="PWN57397.1"/>
    </source>
</evidence>
<dbReference type="SUPFAM" id="SSF53474">
    <property type="entry name" value="alpha/beta-Hydrolases"/>
    <property type="match status" value="1"/>
</dbReference>
<protein>
    <submittedName>
        <fullName evidence="1">Alpha/beta hydrolase</fullName>
    </submittedName>
</protein>
<dbReference type="Pfam" id="PF05728">
    <property type="entry name" value="UPF0227"/>
    <property type="match status" value="1"/>
</dbReference>
<reference evidence="1 2" key="1">
    <citation type="submission" date="2018-05" db="EMBL/GenBank/DDBJ databases">
        <title>Abyssibacter profundi OUC007T gen. nov., sp. nov, a marine bacterium isolated from seawater of the Mariana Trench.</title>
        <authorList>
            <person name="Zhou S."/>
        </authorList>
    </citation>
    <scope>NUCLEOTIDE SEQUENCE [LARGE SCALE GENOMIC DNA]</scope>
    <source>
        <strain evidence="1 2">OUC007</strain>
    </source>
</reference>
<dbReference type="InterPro" id="IPR008886">
    <property type="entry name" value="UPF0227/Esterase_YqiA"/>
</dbReference>
<proteinExistence type="predicted"/>
<dbReference type="OrthoDB" id="264572at2"/>
<gene>
    <name evidence="1" type="ORF">DEH80_02580</name>
</gene>
<name>A0A363UPS5_9GAMM</name>